<dbReference type="OrthoDB" id="61900at2759"/>
<reference evidence="3" key="1">
    <citation type="journal article" date="2020" name="Stud. Mycol.">
        <title>101 Dothideomycetes genomes: a test case for predicting lifestyles and emergence of pathogens.</title>
        <authorList>
            <person name="Haridas S."/>
            <person name="Albert R."/>
            <person name="Binder M."/>
            <person name="Bloem J."/>
            <person name="Labutti K."/>
            <person name="Salamov A."/>
            <person name="Andreopoulos B."/>
            <person name="Baker S."/>
            <person name="Barry K."/>
            <person name="Bills G."/>
            <person name="Bluhm B."/>
            <person name="Cannon C."/>
            <person name="Castanera R."/>
            <person name="Culley D."/>
            <person name="Daum C."/>
            <person name="Ezra D."/>
            <person name="Gonzalez J."/>
            <person name="Henrissat B."/>
            <person name="Kuo A."/>
            <person name="Liang C."/>
            <person name="Lipzen A."/>
            <person name="Lutzoni F."/>
            <person name="Magnuson J."/>
            <person name="Mondo S."/>
            <person name="Nolan M."/>
            <person name="Ohm R."/>
            <person name="Pangilinan J."/>
            <person name="Park H.-J."/>
            <person name="Ramirez L."/>
            <person name="Alfaro M."/>
            <person name="Sun H."/>
            <person name="Tritt A."/>
            <person name="Yoshinaga Y."/>
            <person name="Zwiers L.-H."/>
            <person name="Turgeon B."/>
            <person name="Goodwin S."/>
            <person name="Spatafora J."/>
            <person name="Crous P."/>
            <person name="Grigoriev I."/>
        </authorList>
    </citation>
    <scope>NUCLEOTIDE SEQUENCE</scope>
    <source>
        <strain evidence="3">CBS 122681</strain>
    </source>
</reference>
<proteinExistence type="predicted"/>
<protein>
    <recommendedName>
        <fullName evidence="2">DUF7708 domain-containing protein</fullName>
    </recommendedName>
</protein>
<dbReference type="Proteomes" id="UP000799324">
    <property type="component" value="Unassembled WGS sequence"/>
</dbReference>
<dbReference type="Pfam" id="PF24809">
    <property type="entry name" value="DUF7708"/>
    <property type="match status" value="1"/>
</dbReference>
<gene>
    <name evidence="3" type="ORF">K491DRAFT_631344</name>
</gene>
<dbReference type="EMBL" id="MU004359">
    <property type="protein sequence ID" value="KAF2654727.1"/>
    <property type="molecule type" value="Genomic_DNA"/>
</dbReference>
<keyword evidence="4" id="KW-1185">Reference proteome</keyword>
<dbReference type="AlphaFoldDB" id="A0A6A6T610"/>
<feature type="non-terminal residue" evidence="3">
    <location>
        <position position="454"/>
    </location>
</feature>
<evidence type="ECO:0000259" key="2">
    <source>
        <dbReference type="Pfam" id="PF24809"/>
    </source>
</evidence>
<evidence type="ECO:0000313" key="3">
    <source>
        <dbReference type="EMBL" id="KAF2654727.1"/>
    </source>
</evidence>
<name>A0A6A6T610_9PLEO</name>
<feature type="domain" description="DUF7708" evidence="2">
    <location>
        <begin position="121"/>
        <end position="264"/>
    </location>
</feature>
<evidence type="ECO:0000313" key="4">
    <source>
        <dbReference type="Proteomes" id="UP000799324"/>
    </source>
</evidence>
<organism evidence="3 4">
    <name type="scientific">Lophiostoma macrostomum CBS 122681</name>
    <dbReference type="NCBI Taxonomy" id="1314788"/>
    <lineage>
        <taxon>Eukaryota</taxon>
        <taxon>Fungi</taxon>
        <taxon>Dikarya</taxon>
        <taxon>Ascomycota</taxon>
        <taxon>Pezizomycotina</taxon>
        <taxon>Dothideomycetes</taxon>
        <taxon>Pleosporomycetidae</taxon>
        <taxon>Pleosporales</taxon>
        <taxon>Lophiostomataceae</taxon>
        <taxon>Lophiostoma</taxon>
    </lineage>
</organism>
<evidence type="ECO:0000256" key="1">
    <source>
        <dbReference type="SAM" id="MobiDB-lite"/>
    </source>
</evidence>
<feature type="region of interest" description="Disordered" evidence="1">
    <location>
        <begin position="1"/>
        <end position="20"/>
    </location>
</feature>
<sequence length="454" mass="51799">MLPADQDAGLAGWYSEAPGSSSSEEILQTTFSHAKLLLRSTIKPQEFDTLFPPATVPNAHHVSDHSISDVEQHLRSAQSLYECRVQHTPNCFQAIAPTTTVPIPSTPTTLVGKSESKARLWLLGLSEKIVHYGNVFDVLVQHHPEYVSLAWGTFKLVFIAITNHAETASKLSKAISQIADLLPQQSLLLILYPTPQMQTSVARLYAHILSLFLSALKWYKDSRAVHAFKSIFQPWDLKFRQEYEAIASETQQICRLADVAMKAEVRDTRLEVAQATRYFEHVRREINELKVENQRLQRLCQSRFDMIENSLQFCRTMRKRHRDRTKLPLPDVKRLETWSAQSNNAILFIDTYIPRIAKIFMVDLIDLVLDVSMPIVWALRYADYWDQRMDIADVIRILILQAMQVAAESLLNHPFPVTVEQLRDASSLDDWVAILECILSGISHAFLVLDPDLL</sequence>
<accession>A0A6A6T610</accession>
<dbReference type="InterPro" id="IPR056125">
    <property type="entry name" value="DUF7708"/>
</dbReference>